<name>A0ABT6F9Y0_9BACT</name>
<keyword evidence="1" id="KW-0472">Membrane</keyword>
<keyword evidence="1" id="KW-1133">Transmembrane helix</keyword>
<accession>A0ABT6F9Y0</accession>
<evidence type="ECO:0000256" key="1">
    <source>
        <dbReference type="SAM" id="Phobius"/>
    </source>
</evidence>
<gene>
    <name evidence="2" type="ORF">PZE19_11465</name>
</gene>
<dbReference type="RefSeq" id="WP_277860753.1">
    <property type="nucleotide sequence ID" value="NZ_JARRAG010000002.1"/>
</dbReference>
<sequence>MTRPWALGFSVLLLTYAAVGGTAGVMWLVALTEQFAAGPPPGRPFFTAWSVNLLFAPVALVGGVLTVECFCAAWLVSWRDDSSDLSRASAHDARGPGGLAPLAAAARIRVTTGSD</sequence>
<comment type="caution">
    <text evidence="2">The sequence shown here is derived from an EMBL/GenBank/DDBJ whole genome shotgun (WGS) entry which is preliminary data.</text>
</comment>
<keyword evidence="1" id="KW-0812">Transmembrane</keyword>
<dbReference type="EMBL" id="JARRAG010000002">
    <property type="protein sequence ID" value="MDG3004395.1"/>
    <property type="molecule type" value="Genomic_DNA"/>
</dbReference>
<evidence type="ECO:0000313" key="3">
    <source>
        <dbReference type="Proteomes" id="UP001216907"/>
    </source>
</evidence>
<reference evidence="2 3" key="1">
    <citation type="submission" date="2023-03" db="EMBL/GenBank/DDBJ databases">
        <title>Paludisphaera mucosa sp. nov. a novel planctomycete from northern fen.</title>
        <authorList>
            <person name="Ivanova A."/>
        </authorList>
    </citation>
    <scope>NUCLEOTIDE SEQUENCE [LARGE SCALE GENOMIC DNA]</scope>
    <source>
        <strain evidence="2 3">Pla2</strain>
    </source>
</reference>
<feature type="transmembrane region" description="Helical" evidence="1">
    <location>
        <begin position="49"/>
        <end position="76"/>
    </location>
</feature>
<organism evidence="2 3">
    <name type="scientific">Paludisphaera mucosa</name>
    <dbReference type="NCBI Taxonomy" id="3030827"/>
    <lineage>
        <taxon>Bacteria</taxon>
        <taxon>Pseudomonadati</taxon>
        <taxon>Planctomycetota</taxon>
        <taxon>Planctomycetia</taxon>
        <taxon>Isosphaerales</taxon>
        <taxon>Isosphaeraceae</taxon>
        <taxon>Paludisphaera</taxon>
    </lineage>
</organism>
<dbReference type="Proteomes" id="UP001216907">
    <property type="component" value="Unassembled WGS sequence"/>
</dbReference>
<feature type="transmembrane region" description="Helical" evidence="1">
    <location>
        <begin position="7"/>
        <end position="29"/>
    </location>
</feature>
<proteinExistence type="predicted"/>
<protein>
    <submittedName>
        <fullName evidence="2">Uncharacterized protein</fullName>
    </submittedName>
</protein>
<keyword evidence="3" id="KW-1185">Reference proteome</keyword>
<evidence type="ECO:0000313" key="2">
    <source>
        <dbReference type="EMBL" id="MDG3004395.1"/>
    </source>
</evidence>